<evidence type="ECO:0000256" key="2">
    <source>
        <dbReference type="ARBA" id="ARBA00022801"/>
    </source>
</evidence>
<keyword evidence="9" id="KW-1185">Reference proteome</keyword>
<protein>
    <recommendedName>
        <fullName evidence="5">DNA 3'-5' helicase II</fullName>
    </recommendedName>
</protein>
<keyword evidence="2 6" id="KW-0378">Hydrolase</keyword>
<dbReference type="GO" id="GO:0005524">
    <property type="term" value="F:ATP binding"/>
    <property type="evidence" value="ECO:0007669"/>
    <property type="project" value="UniProtKB-UniRule"/>
</dbReference>
<dbReference type="EMBL" id="BLJE01000011">
    <property type="protein sequence ID" value="GFE67331.1"/>
    <property type="molecule type" value="Genomic_DNA"/>
</dbReference>
<dbReference type="GO" id="GO:0043138">
    <property type="term" value="F:3'-5' DNA helicase activity"/>
    <property type="evidence" value="ECO:0007669"/>
    <property type="project" value="TreeGrafter"/>
</dbReference>
<dbReference type="GO" id="GO:0000725">
    <property type="term" value="P:recombinational repair"/>
    <property type="evidence" value="ECO:0007669"/>
    <property type="project" value="TreeGrafter"/>
</dbReference>
<dbReference type="RefSeq" id="WP_159811188.1">
    <property type="nucleotide sequence ID" value="NZ_BLJE01000011.1"/>
</dbReference>
<accession>A0A6N6JLZ9</accession>
<dbReference type="GO" id="GO:0003677">
    <property type="term" value="F:DNA binding"/>
    <property type="evidence" value="ECO:0007669"/>
    <property type="project" value="InterPro"/>
</dbReference>
<evidence type="ECO:0000259" key="7">
    <source>
        <dbReference type="PROSITE" id="PS51198"/>
    </source>
</evidence>
<feature type="binding site" evidence="6">
    <location>
        <begin position="27"/>
        <end position="34"/>
    </location>
    <ligand>
        <name>ATP</name>
        <dbReference type="ChEBI" id="CHEBI:30616"/>
    </ligand>
</feature>
<dbReference type="GO" id="GO:0016787">
    <property type="term" value="F:hydrolase activity"/>
    <property type="evidence" value="ECO:0007669"/>
    <property type="project" value="UniProtKB-UniRule"/>
</dbReference>
<dbReference type="OrthoDB" id="384988at2"/>
<evidence type="ECO:0000313" key="9">
    <source>
        <dbReference type="Proteomes" id="UP000436822"/>
    </source>
</evidence>
<dbReference type="PROSITE" id="PS51198">
    <property type="entry name" value="UVRD_HELICASE_ATP_BIND"/>
    <property type="match status" value="1"/>
</dbReference>
<keyword evidence="1 6" id="KW-0547">Nucleotide-binding</keyword>
<comment type="caution">
    <text evidence="8">The sequence shown here is derived from an EMBL/GenBank/DDBJ whole genome shotgun (WGS) entry which is preliminary data.</text>
</comment>
<keyword evidence="3 6" id="KW-0347">Helicase</keyword>
<evidence type="ECO:0000256" key="5">
    <source>
        <dbReference type="ARBA" id="ARBA00034923"/>
    </source>
</evidence>
<sequence length="615" mass="68298">MPNLIPTQADQQVAQCLEEGRSFAMIAGAGAGKTTSLISALEHVRKEFGSSLLKQGQRVACITYTKRAVAVIRERLGFDELFEVSTLHSFLWGEMGRFQVDIHEALTHFVIPKHIESARDKDNGGASKTAIAARQKAEKLEGELEALADASAWAYDDSNFSNFSEGLLGHDDVIAVAGYLLGEKSVFRRILGSRYPFIFVDEAQDTFVSIVEGLNELGAGVGLPLVGYFGDPWQQIYDGRAGDFSPPEEGLSITKTENFRCSPQVVGLLNAFRTDVEQVPSGKAADIEGSVEMVLVEAETPEGPRRTYTSEQRDRALQKMDQAIESWGWTAREDVTLLFLVRQMIARRLGFEQLNSLFTGDFASSRAQDDFEAGDHVLVRPFIKLILPLIRAQQDGDQRRVIDLLRANSPSFSADGPNSNLSLGKMIELSRNAIEKLEATWASSTVKEVLLLAQDLGLARMPNRLVEHLSRDPRSEAFDKELHSQEKGDWLADAFFAMSTEELSPYFDFISENTPFSTQHGVKGEEYPNVVVVFDDVEARWSHYNFNKLLTPRTIGEPTEGQFDRGRKLAYVCFSRAELNLRILLFTPSPADARAELLSKGLFEDGQIKVVSLAA</sequence>
<reference evidence="8 9" key="1">
    <citation type="submission" date="2019-12" db="EMBL/GenBank/DDBJ databases">
        <title>Litoreibacter badius sp. nov., a novel bacteriochlorophyll a-containing bacterium in the genus Litoreibacter.</title>
        <authorList>
            <person name="Kanamuro M."/>
            <person name="Takabe Y."/>
            <person name="Mori K."/>
            <person name="Takaichi S."/>
            <person name="Hanada S."/>
        </authorList>
    </citation>
    <scope>NUCLEOTIDE SEQUENCE [LARGE SCALE GENOMIC DNA]</scope>
    <source>
        <strain evidence="8 9">K6</strain>
    </source>
</reference>
<evidence type="ECO:0000256" key="6">
    <source>
        <dbReference type="PROSITE-ProRule" id="PRU00560"/>
    </source>
</evidence>
<dbReference type="Gene3D" id="3.40.50.300">
    <property type="entry name" value="P-loop containing nucleotide triphosphate hydrolases"/>
    <property type="match status" value="1"/>
</dbReference>
<evidence type="ECO:0000256" key="4">
    <source>
        <dbReference type="ARBA" id="ARBA00022840"/>
    </source>
</evidence>
<dbReference type="AlphaFoldDB" id="A0A6N6JLZ9"/>
<name>A0A6N6JLZ9_9RHOB</name>
<dbReference type="PANTHER" id="PTHR11070:SF2">
    <property type="entry name" value="ATP-DEPENDENT DNA HELICASE SRS2"/>
    <property type="match status" value="1"/>
</dbReference>
<feature type="domain" description="UvrD-like helicase ATP-binding" evidence="7">
    <location>
        <begin position="6"/>
        <end position="275"/>
    </location>
</feature>
<gene>
    <name evidence="8" type="ORF">KIN_44050</name>
</gene>
<dbReference type="Pfam" id="PF13245">
    <property type="entry name" value="AAA_19"/>
    <property type="match status" value="1"/>
</dbReference>
<evidence type="ECO:0000256" key="1">
    <source>
        <dbReference type="ARBA" id="ARBA00022741"/>
    </source>
</evidence>
<dbReference type="Proteomes" id="UP000436822">
    <property type="component" value="Unassembled WGS sequence"/>
</dbReference>
<organism evidence="8 9">
    <name type="scientific">Litoreibacter roseus</name>
    <dbReference type="NCBI Taxonomy" id="2601869"/>
    <lineage>
        <taxon>Bacteria</taxon>
        <taxon>Pseudomonadati</taxon>
        <taxon>Pseudomonadota</taxon>
        <taxon>Alphaproteobacteria</taxon>
        <taxon>Rhodobacterales</taxon>
        <taxon>Roseobacteraceae</taxon>
        <taxon>Litoreibacter</taxon>
    </lineage>
</organism>
<evidence type="ECO:0000313" key="8">
    <source>
        <dbReference type="EMBL" id="GFE67331.1"/>
    </source>
</evidence>
<dbReference type="InterPro" id="IPR027417">
    <property type="entry name" value="P-loop_NTPase"/>
</dbReference>
<dbReference type="SUPFAM" id="SSF52540">
    <property type="entry name" value="P-loop containing nucleoside triphosphate hydrolases"/>
    <property type="match status" value="1"/>
</dbReference>
<proteinExistence type="predicted"/>
<evidence type="ECO:0000256" key="3">
    <source>
        <dbReference type="ARBA" id="ARBA00022806"/>
    </source>
</evidence>
<keyword evidence="4 6" id="KW-0067">ATP-binding</keyword>
<dbReference type="InterPro" id="IPR014016">
    <property type="entry name" value="UvrD-like_ATP-bd"/>
</dbReference>
<dbReference type="PANTHER" id="PTHR11070">
    <property type="entry name" value="UVRD / RECB / PCRA DNA HELICASE FAMILY MEMBER"/>
    <property type="match status" value="1"/>
</dbReference>
<dbReference type="InterPro" id="IPR000212">
    <property type="entry name" value="DNA_helicase_UvrD/REP"/>
</dbReference>